<reference evidence="3" key="2">
    <citation type="submission" date="2020-09" db="EMBL/GenBank/DDBJ databases">
        <authorList>
            <person name="Sun Q."/>
            <person name="Ohkuma M."/>
        </authorList>
    </citation>
    <scope>NUCLEOTIDE SEQUENCE</scope>
    <source>
        <strain evidence="3">JCM 4646</strain>
    </source>
</reference>
<accession>A0A919G650</accession>
<evidence type="ECO:0000313" key="4">
    <source>
        <dbReference type="Proteomes" id="UP000617734"/>
    </source>
</evidence>
<dbReference type="Proteomes" id="UP000617734">
    <property type="component" value="Unassembled WGS sequence"/>
</dbReference>
<feature type="transmembrane region" description="Helical" evidence="2">
    <location>
        <begin position="351"/>
        <end position="372"/>
    </location>
</feature>
<dbReference type="AlphaFoldDB" id="A0A919G650"/>
<feature type="transmembrane region" description="Helical" evidence="2">
    <location>
        <begin position="183"/>
        <end position="205"/>
    </location>
</feature>
<sequence length="569" mass="60604">MSESSIPEPSPGTPPPADAHPPVTPEPAAAAGAGSAQARPADPFAAPFAPPQHPQGPQYPQGPQPFRPQPPNRLMAETAPARRSPATLRVLLAAAAAGLLAAWLLGEGIGANLLVCALAATATAGLSARAAGRRVRPWTVLWSVLAAVVLVVPVLSDAGWPTFLAVASSLGLASLALHGGRRWTGVTLALPGFLWHLVPSLPWALQALRGRDYPARDKVVPILKATAVAVVLLIVFGTLFASADVAMGDVLSNLTPTVELDDLPARFLRFVLGTVLVLGFAHLAAGPRVWDRATTRPGRERGRLEWALPLTALNLMFATFTVIQVVVLAGGRDAITKNTGMSRSEYARQGFWQLMVITVLTLGVVALAKRWAPRSTPADHRLTRALLGTLCVLTLVVVGSALLRMSYYVDASGLTTLRLWVLVVEIWLGVVFLLVIAAGVLRSGSWLPRAVVLSASVTAAVYGLMGPDAMVAEQNVARYENSPTRQIDLRNVRDLSLDAVPALDRLPEDLRTCALQEISRALADGPSPWYATSLAESRAREILERHPIGRHPAASCSAVGFKERYSYDY</sequence>
<feature type="transmembrane region" description="Helical" evidence="2">
    <location>
        <begin position="86"/>
        <end position="105"/>
    </location>
</feature>
<keyword evidence="2" id="KW-0812">Transmembrane</keyword>
<feature type="compositionally biased region" description="Pro residues" evidence="1">
    <location>
        <begin position="60"/>
        <end position="71"/>
    </location>
</feature>
<dbReference type="InterPro" id="IPR025291">
    <property type="entry name" value="DUF4153"/>
</dbReference>
<feature type="transmembrane region" description="Helical" evidence="2">
    <location>
        <begin position="384"/>
        <end position="407"/>
    </location>
</feature>
<feature type="transmembrane region" description="Helical" evidence="2">
    <location>
        <begin position="419"/>
        <end position="441"/>
    </location>
</feature>
<keyword evidence="2" id="KW-1133">Transmembrane helix</keyword>
<dbReference type="GeneID" id="95355800"/>
<feature type="transmembrane region" description="Helical" evidence="2">
    <location>
        <begin position="267"/>
        <end position="285"/>
    </location>
</feature>
<proteinExistence type="predicted"/>
<keyword evidence="2" id="KW-0472">Membrane</keyword>
<organism evidence="3 4">
    <name type="scientific">Kitasatospora indigofera</name>
    <dbReference type="NCBI Taxonomy" id="67307"/>
    <lineage>
        <taxon>Bacteria</taxon>
        <taxon>Bacillati</taxon>
        <taxon>Actinomycetota</taxon>
        <taxon>Actinomycetes</taxon>
        <taxon>Kitasatosporales</taxon>
        <taxon>Streptomycetaceae</taxon>
        <taxon>Kitasatospora</taxon>
    </lineage>
</organism>
<reference evidence="3" key="1">
    <citation type="journal article" date="2014" name="Int. J. Syst. Evol. Microbiol.">
        <title>Complete genome sequence of Corynebacterium casei LMG S-19264T (=DSM 44701T), isolated from a smear-ripened cheese.</title>
        <authorList>
            <consortium name="US DOE Joint Genome Institute (JGI-PGF)"/>
            <person name="Walter F."/>
            <person name="Albersmeier A."/>
            <person name="Kalinowski J."/>
            <person name="Ruckert C."/>
        </authorList>
    </citation>
    <scope>NUCLEOTIDE SEQUENCE</scope>
    <source>
        <strain evidence="3">JCM 4646</strain>
    </source>
</reference>
<dbReference type="RefSeq" id="WP_190213548.1">
    <property type="nucleotide sequence ID" value="NZ_BNBO01000037.1"/>
</dbReference>
<comment type="caution">
    <text evidence="3">The sequence shown here is derived from an EMBL/GenBank/DDBJ whole genome shotgun (WGS) entry which is preliminary data.</text>
</comment>
<name>A0A919G650_9ACTN</name>
<evidence type="ECO:0008006" key="5">
    <source>
        <dbReference type="Google" id="ProtNLM"/>
    </source>
</evidence>
<keyword evidence="4" id="KW-1185">Reference proteome</keyword>
<dbReference type="Pfam" id="PF13687">
    <property type="entry name" value="DUF4153"/>
    <property type="match status" value="1"/>
</dbReference>
<feature type="compositionally biased region" description="Low complexity" evidence="1">
    <location>
        <begin position="26"/>
        <end position="47"/>
    </location>
</feature>
<evidence type="ECO:0000256" key="2">
    <source>
        <dbReference type="SAM" id="Phobius"/>
    </source>
</evidence>
<protein>
    <recommendedName>
        <fullName evidence="5">DUF4173 domain-containing protein</fullName>
    </recommendedName>
</protein>
<dbReference type="EMBL" id="BNBO01000037">
    <property type="protein sequence ID" value="GHH78509.1"/>
    <property type="molecule type" value="Genomic_DNA"/>
</dbReference>
<feature type="region of interest" description="Disordered" evidence="1">
    <location>
        <begin position="1"/>
        <end position="80"/>
    </location>
</feature>
<gene>
    <name evidence="3" type="ORF">GCM10018781_54390</name>
</gene>
<feature type="transmembrane region" description="Helical" evidence="2">
    <location>
        <begin position="306"/>
        <end position="331"/>
    </location>
</feature>
<evidence type="ECO:0000256" key="1">
    <source>
        <dbReference type="SAM" id="MobiDB-lite"/>
    </source>
</evidence>
<feature type="compositionally biased region" description="Pro residues" evidence="1">
    <location>
        <begin position="8"/>
        <end position="25"/>
    </location>
</feature>
<evidence type="ECO:0000313" key="3">
    <source>
        <dbReference type="EMBL" id="GHH78509.1"/>
    </source>
</evidence>
<feature type="transmembrane region" description="Helical" evidence="2">
    <location>
        <begin position="140"/>
        <end position="163"/>
    </location>
</feature>
<feature type="transmembrane region" description="Helical" evidence="2">
    <location>
        <begin position="226"/>
        <end position="247"/>
    </location>
</feature>
<feature type="transmembrane region" description="Helical" evidence="2">
    <location>
        <begin position="111"/>
        <end position="128"/>
    </location>
</feature>